<dbReference type="InterPro" id="IPR013927">
    <property type="entry name" value="TF_Opi1_Ccg-8"/>
</dbReference>
<dbReference type="GO" id="GO:0030968">
    <property type="term" value="P:endoplasmic reticulum unfolded protein response"/>
    <property type="evidence" value="ECO:0007669"/>
    <property type="project" value="TreeGrafter"/>
</dbReference>
<dbReference type="GO" id="GO:0008654">
    <property type="term" value="P:phospholipid biosynthetic process"/>
    <property type="evidence" value="ECO:0007669"/>
    <property type="project" value="TreeGrafter"/>
</dbReference>
<evidence type="ECO:0008006" key="3">
    <source>
        <dbReference type="Google" id="ProtNLM"/>
    </source>
</evidence>
<dbReference type="GO" id="GO:0006357">
    <property type="term" value="P:regulation of transcription by RNA polymerase II"/>
    <property type="evidence" value="ECO:0007669"/>
    <property type="project" value="TreeGrafter"/>
</dbReference>
<dbReference type="PANTHER" id="PTHR38406">
    <property type="entry name" value="TRANSCRIPTIONAL REPRESSOR OPI1"/>
    <property type="match status" value="1"/>
</dbReference>
<feature type="region of interest" description="Disordered" evidence="1">
    <location>
        <begin position="37"/>
        <end position="63"/>
    </location>
</feature>
<dbReference type="EMBL" id="LK023314">
    <property type="protein sequence ID" value="CDS03818.1"/>
    <property type="molecule type" value="Genomic_DNA"/>
</dbReference>
<dbReference type="AlphaFoldDB" id="A0A077WC92"/>
<dbReference type="GO" id="GO:0005783">
    <property type="term" value="C:endoplasmic reticulum"/>
    <property type="evidence" value="ECO:0007669"/>
    <property type="project" value="TreeGrafter"/>
</dbReference>
<accession>A0A077WC92</accession>
<dbReference type="PANTHER" id="PTHR38406:SF1">
    <property type="entry name" value="TRANSCRIPTIONAL REPRESSOR OPI1"/>
    <property type="match status" value="1"/>
</dbReference>
<feature type="compositionally biased region" description="Polar residues" evidence="1">
    <location>
        <begin position="50"/>
        <end position="63"/>
    </location>
</feature>
<dbReference type="GO" id="GO:0005634">
    <property type="term" value="C:nucleus"/>
    <property type="evidence" value="ECO:0007669"/>
    <property type="project" value="TreeGrafter"/>
</dbReference>
<evidence type="ECO:0000256" key="1">
    <source>
        <dbReference type="SAM" id="MobiDB-lite"/>
    </source>
</evidence>
<name>A0A077WC92_9FUNG</name>
<dbReference type="Pfam" id="PF08618">
    <property type="entry name" value="Opi1"/>
    <property type="match status" value="1"/>
</dbReference>
<sequence length="272" mass="30231">MIHKIYSILLPFFHYRALSPFPFFFIMSTEPRMRVRSNSSVRATSPYPPSNTASSVRHTTPPNSSAWQQLVVHASSAAGSTAAVISEESMKCLKYCLSWLQYAIRHIEQQMNVLRDFLVSLASSQQQSLAPHQPKMHRSHLSSIKKDIVDTLRKVVDVISRYASNSLPHQAKMAVRGFILDLPGRCATLSDIRSTATSPAASPLLTPTSEGLPQEQTAIRLLSFGQESVDMLQSVSVVFSDTVDRAELWLDKLRSVRGTNNPQACDNTENNS</sequence>
<organism evidence="2">
    <name type="scientific">Lichtheimia ramosa</name>
    <dbReference type="NCBI Taxonomy" id="688394"/>
    <lineage>
        <taxon>Eukaryota</taxon>
        <taxon>Fungi</taxon>
        <taxon>Fungi incertae sedis</taxon>
        <taxon>Mucoromycota</taxon>
        <taxon>Mucoromycotina</taxon>
        <taxon>Mucoromycetes</taxon>
        <taxon>Mucorales</taxon>
        <taxon>Lichtheimiaceae</taxon>
        <taxon>Lichtheimia</taxon>
    </lineage>
</organism>
<gene>
    <name evidence="2" type="ORF">LRAMOSA06773</name>
</gene>
<protein>
    <recommendedName>
        <fullName evidence="3">Opi1-domain-containing protein</fullName>
    </recommendedName>
</protein>
<reference evidence="2" key="1">
    <citation type="journal article" date="2014" name="Genome Announc.">
        <title>De novo whole-genome sequence and genome annotation of Lichtheimia ramosa.</title>
        <authorList>
            <person name="Linde J."/>
            <person name="Schwartze V."/>
            <person name="Binder U."/>
            <person name="Lass-Florl C."/>
            <person name="Voigt K."/>
            <person name="Horn F."/>
        </authorList>
    </citation>
    <scope>NUCLEOTIDE SEQUENCE</scope>
    <source>
        <strain evidence="2">JMRC FSU:6197</strain>
    </source>
</reference>
<proteinExistence type="predicted"/>
<dbReference type="OrthoDB" id="2441642at2759"/>
<evidence type="ECO:0000313" key="2">
    <source>
        <dbReference type="EMBL" id="CDS03818.1"/>
    </source>
</evidence>
<dbReference type="GO" id="GO:0003714">
    <property type="term" value="F:transcription corepressor activity"/>
    <property type="evidence" value="ECO:0007669"/>
    <property type="project" value="InterPro"/>
</dbReference>